<dbReference type="EMBL" id="UGRI01000001">
    <property type="protein sequence ID" value="SUA20381.1"/>
    <property type="molecule type" value="Genomic_DNA"/>
</dbReference>
<dbReference type="PANTHER" id="PTHR10422">
    <property type="entry name" value="CYTOCHROME C OXIDASE SUBUNIT 1"/>
    <property type="match status" value="1"/>
</dbReference>
<dbReference type="SUPFAM" id="SSF81442">
    <property type="entry name" value="Cytochrome c oxidase subunit I-like"/>
    <property type="match status" value="1"/>
</dbReference>
<feature type="domain" description="Cytochrome oxidase subunit I profile" evidence="3">
    <location>
        <begin position="1"/>
        <end position="192"/>
    </location>
</feature>
<keyword evidence="2" id="KW-0472">Membrane</keyword>
<name>A0A378VW16_NEIGO</name>
<keyword evidence="4" id="KW-0560">Oxidoreductase</keyword>
<dbReference type="EC" id="1.9.3.1" evidence="4"/>
<sequence length="192" mass="21369">MINGIMTLSGAWDKLRTDPILKFLIVSLSFYGMSTFEGPMMSIKTVNALSHYTDWTVAHVHAGALGWVGFVTIGSVYYMIPRLFGKEQMHSTKLVEAHFWIATIGVVLYIAAMWIAGVMQGLMWSSLNDDGTLTYSFVESVKRTMPYYMIRFAGGLLYLSGMCIMAYNVYRTAIGGKAVDAEIPAVSQTQHH</sequence>
<dbReference type="GO" id="GO:0004129">
    <property type="term" value="F:cytochrome-c oxidase activity"/>
    <property type="evidence" value="ECO:0007669"/>
    <property type="project" value="InterPro"/>
</dbReference>
<keyword evidence="2" id="KW-0812">Transmembrane</keyword>
<dbReference type="UniPathway" id="UPA00705"/>
<feature type="transmembrane region" description="Helical" evidence="2">
    <location>
        <begin position="99"/>
        <end position="125"/>
    </location>
</feature>
<keyword evidence="1" id="KW-0813">Transport</keyword>
<feature type="transmembrane region" description="Helical" evidence="2">
    <location>
        <begin position="56"/>
        <end position="78"/>
    </location>
</feature>
<evidence type="ECO:0000256" key="1">
    <source>
        <dbReference type="ARBA" id="ARBA00022660"/>
    </source>
</evidence>
<proteinExistence type="predicted"/>
<dbReference type="InterPro" id="IPR036927">
    <property type="entry name" value="Cyt_c_oxase-like_su1_sf"/>
</dbReference>
<dbReference type="Pfam" id="PF00115">
    <property type="entry name" value="COX1"/>
    <property type="match status" value="1"/>
</dbReference>
<dbReference type="GO" id="GO:0016020">
    <property type="term" value="C:membrane"/>
    <property type="evidence" value="ECO:0007669"/>
    <property type="project" value="InterPro"/>
</dbReference>
<dbReference type="InterPro" id="IPR023616">
    <property type="entry name" value="Cyt_c_oxase-like_su1_dom"/>
</dbReference>
<keyword evidence="1" id="KW-0679">Respiratory chain</keyword>
<evidence type="ECO:0000313" key="4">
    <source>
        <dbReference type="EMBL" id="SUA20381.1"/>
    </source>
</evidence>
<organism evidence="4">
    <name type="scientific">Neisseria gonorrhoeae</name>
    <dbReference type="NCBI Taxonomy" id="485"/>
    <lineage>
        <taxon>Bacteria</taxon>
        <taxon>Pseudomonadati</taxon>
        <taxon>Pseudomonadota</taxon>
        <taxon>Betaproteobacteria</taxon>
        <taxon>Neisseriales</taxon>
        <taxon>Neisseriaceae</taxon>
        <taxon>Neisseria</taxon>
    </lineage>
</organism>
<accession>A0A378VW16</accession>
<dbReference type="GO" id="GO:0015990">
    <property type="term" value="P:electron transport coupled proton transport"/>
    <property type="evidence" value="ECO:0007669"/>
    <property type="project" value="TreeGrafter"/>
</dbReference>
<keyword evidence="1" id="KW-0249">Electron transport</keyword>
<dbReference type="PANTHER" id="PTHR10422:SF29">
    <property type="entry name" value="CYTOCHROME C OXIDASE SUBUNIT 1 HOMOLOG, BACTEROID"/>
    <property type="match status" value="1"/>
</dbReference>
<dbReference type="InterPro" id="IPR000883">
    <property type="entry name" value="Cyt_C_Oxase_1"/>
</dbReference>
<evidence type="ECO:0000256" key="2">
    <source>
        <dbReference type="SAM" id="Phobius"/>
    </source>
</evidence>
<evidence type="ECO:0000259" key="3">
    <source>
        <dbReference type="PROSITE" id="PS50855"/>
    </source>
</evidence>
<dbReference type="AlphaFoldDB" id="A0A378VW16"/>
<dbReference type="Gene3D" id="1.20.210.10">
    <property type="entry name" value="Cytochrome c oxidase-like, subunit I domain"/>
    <property type="match status" value="1"/>
</dbReference>
<reference evidence="4" key="1">
    <citation type="submission" date="2018-06" db="EMBL/GenBank/DDBJ databases">
        <authorList>
            <consortium name="Pathogen Informatics"/>
            <person name="Doyle S."/>
        </authorList>
    </citation>
    <scope>NUCLEOTIDE SEQUENCE [LARGE SCALE GENOMIC DNA]</scope>
    <source>
        <strain evidence="4">NCTC11421</strain>
    </source>
</reference>
<dbReference type="GO" id="GO:0016491">
    <property type="term" value="F:oxidoreductase activity"/>
    <property type="evidence" value="ECO:0007669"/>
    <property type="project" value="UniProtKB-KW"/>
</dbReference>
<keyword evidence="2" id="KW-1133">Transmembrane helix</keyword>
<dbReference type="GO" id="GO:0006119">
    <property type="term" value="P:oxidative phosphorylation"/>
    <property type="evidence" value="ECO:0007669"/>
    <property type="project" value="UniProtKB-UniPathway"/>
</dbReference>
<dbReference type="GO" id="GO:0020037">
    <property type="term" value="F:heme binding"/>
    <property type="evidence" value="ECO:0007669"/>
    <property type="project" value="InterPro"/>
</dbReference>
<protein>
    <submittedName>
        <fullName evidence="4">Cbb3-type cytochrome c oxidase subunit I</fullName>
        <ecNumber evidence="4">1.9.3.1</ecNumber>
    </submittedName>
</protein>
<feature type="transmembrane region" description="Helical" evidence="2">
    <location>
        <begin position="20"/>
        <end position="36"/>
    </location>
</feature>
<dbReference type="PROSITE" id="PS50855">
    <property type="entry name" value="COX1"/>
    <property type="match status" value="1"/>
</dbReference>
<dbReference type="GO" id="GO:0022904">
    <property type="term" value="P:respiratory electron transport chain"/>
    <property type="evidence" value="ECO:0007669"/>
    <property type="project" value="TreeGrafter"/>
</dbReference>
<gene>
    <name evidence="4" type="ORF">NCTC11421_00463</name>
</gene>
<feature type="transmembrane region" description="Helical" evidence="2">
    <location>
        <begin position="145"/>
        <end position="167"/>
    </location>
</feature>